<dbReference type="PANTHER" id="PTHR24353">
    <property type="entry name" value="CYCLIC NUCLEOTIDE-DEPENDENT PROTEIN KINASE"/>
    <property type="match status" value="1"/>
</dbReference>
<dbReference type="Proteomes" id="UP001583280">
    <property type="component" value="Unassembled WGS sequence"/>
</dbReference>
<comment type="caution">
    <text evidence="10">The sequence shown here is derived from an EMBL/GenBank/DDBJ whole genome shotgun (WGS) entry which is preliminary data.</text>
</comment>
<accession>A0ABR3YZT0</accession>
<keyword evidence="6" id="KW-0067">ATP-binding</keyword>
<proteinExistence type="predicted"/>
<evidence type="ECO:0000256" key="4">
    <source>
        <dbReference type="ARBA" id="ARBA00022741"/>
    </source>
</evidence>
<comment type="catalytic activity">
    <reaction evidence="8">
        <text>L-seryl-[protein] + ATP = O-phospho-L-seryl-[protein] + ADP + H(+)</text>
        <dbReference type="Rhea" id="RHEA:17989"/>
        <dbReference type="Rhea" id="RHEA-COMP:9863"/>
        <dbReference type="Rhea" id="RHEA-COMP:11604"/>
        <dbReference type="ChEBI" id="CHEBI:15378"/>
        <dbReference type="ChEBI" id="CHEBI:29999"/>
        <dbReference type="ChEBI" id="CHEBI:30616"/>
        <dbReference type="ChEBI" id="CHEBI:83421"/>
        <dbReference type="ChEBI" id="CHEBI:456216"/>
        <dbReference type="EC" id="2.7.11.11"/>
    </reaction>
</comment>
<evidence type="ECO:0000259" key="9">
    <source>
        <dbReference type="PROSITE" id="PS50011"/>
    </source>
</evidence>
<evidence type="ECO:0000256" key="3">
    <source>
        <dbReference type="ARBA" id="ARBA00022679"/>
    </source>
</evidence>
<keyword evidence="5" id="KW-0418">Kinase</keyword>
<feature type="domain" description="Protein kinase" evidence="9">
    <location>
        <begin position="1"/>
        <end position="119"/>
    </location>
</feature>
<keyword evidence="3" id="KW-0808">Transferase</keyword>
<keyword evidence="11" id="KW-1185">Reference proteome</keyword>
<sequence>MAPEVVRGDRYDGRCDWWSLGVIMFECLYGYTPFFSDRGRSFTRKNILNHEKRLEFPELPIISTRCKDLLFSLLQEPEKRITAKIYSQKSKSRSKTGTSNDYKCVVANDAADIKSHSWFRCVD</sequence>
<dbReference type="Pfam" id="PF00069">
    <property type="entry name" value="Pkinase"/>
    <property type="match status" value="1"/>
</dbReference>
<reference evidence="10 11" key="1">
    <citation type="journal article" date="2024" name="IMA Fungus">
        <title>IMA Genome - F19 : A genome assembly and annotation guide to empower mycologists, including annotated draft genome sequences of Ceratocystis pirilliformis, Diaporthe australafricana, Fusarium ophioides, Paecilomyces lecythidis, and Sporothrix stenoceras.</title>
        <authorList>
            <person name="Aylward J."/>
            <person name="Wilson A.M."/>
            <person name="Visagie C.M."/>
            <person name="Spraker J."/>
            <person name="Barnes I."/>
            <person name="Buitendag C."/>
            <person name="Ceriani C."/>
            <person name="Del Mar Angel L."/>
            <person name="du Plessis D."/>
            <person name="Fuchs T."/>
            <person name="Gasser K."/>
            <person name="Kramer D."/>
            <person name="Li W."/>
            <person name="Munsamy K."/>
            <person name="Piso A."/>
            <person name="Price J.L."/>
            <person name="Sonnekus B."/>
            <person name="Thomas C."/>
            <person name="van der Nest A."/>
            <person name="van Dijk A."/>
            <person name="van Heerden A."/>
            <person name="van Vuuren N."/>
            <person name="Yilmaz N."/>
            <person name="Duong T.A."/>
            <person name="van der Merwe N.A."/>
            <person name="Wingfield M.J."/>
            <person name="Wingfield B.D."/>
        </authorList>
    </citation>
    <scope>NUCLEOTIDE SEQUENCE [LARGE SCALE GENOMIC DNA]</scope>
    <source>
        <strain evidence="10 11">CMW 12675</strain>
    </source>
</reference>
<evidence type="ECO:0000256" key="7">
    <source>
        <dbReference type="ARBA" id="ARBA00047292"/>
    </source>
</evidence>
<keyword evidence="2" id="KW-0723">Serine/threonine-protein kinase</keyword>
<evidence type="ECO:0000256" key="6">
    <source>
        <dbReference type="ARBA" id="ARBA00022840"/>
    </source>
</evidence>
<dbReference type="EMBL" id="JAWDJO010000108">
    <property type="protein sequence ID" value="KAL1893474.1"/>
    <property type="molecule type" value="Genomic_DNA"/>
</dbReference>
<comment type="catalytic activity">
    <reaction evidence="7">
        <text>L-threonyl-[protein] + ATP = O-phospho-L-threonyl-[protein] + ADP + H(+)</text>
        <dbReference type="Rhea" id="RHEA:46608"/>
        <dbReference type="Rhea" id="RHEA-COMP:11060"/>
        <dbReference type="Rhea" id="RHEA-COMP:11605"/>
        <dbReference type="ChEBI" id="CHEBI:15378"/>
        <dbReference type="ChEBI" id="CHEBI:30013"/>
        <dbReference type="ChEBI" id="CHEBI:30616"/>
        <dbReference type="ChEBI" id="CHEBI:61977"/>
        <dbReference type="ChEBI" id="CHEBI:456216"/>
        <dbReference type="EC" id="2.7.11.11"/>
    </reaction>
</comment>
<dbReference type="PROSITE" id="PS50011">
    <property type="entry name" value="PROTEIN_KINASE_DOM"/>
    <property type="match status" value="1"/>
</dbReference>
<keyword evidence="4" id="KW-0547">Nucleotide-binding</keyword>
<evidence type="ECO:0000256" key="1">
    <source>
        <dbReference type="ARBA" id="ARBA00012444"/>
    </source>
</evidence>
<dbReference type="InterPro" id="IPR000719">
    <property type="entry name" value="Prot_kinase_dom"/>
</dbReference>
<evidence type="ECO:0000313" key="11">
    <source>
        <dbReference type="Proteomes" id="UP001583280"/>
    </source>
</evidence>
<dbReference type="InterPro" id="IPR011009">
    <property type="entry name" value="Kinase-like_dom_sf"/>
</dbReference>
<evidence type="ECO:0000313" key="10">
    <source>
        <dbReference type="EMBL" id="KAL1893474.1"/>
    </source>
</evidence>
<dbReference type="SUPFAM" id="SSF56112">
    <property type="entry name" value="Protein kinase-like (PK-like)"/>
    <property type="match status" value="1"/>
</dbReference>
<evidence type="ECO:0000256" key="2">
    <source>
        <dbReference type="ARBA" id="ARBA00022527"/>
    </source>
</evidence>
<dbReference type="Gene3D" id="1.10.510.10">
    <property type="entry name" value="Transferase(Phosphotransferase) domain 1"/>
    <property type="match status" value="1"/>
</dbReference>
<organism evidence="10 11">
    <name type="scientific">Ceratocystis pirilliformis</name>
    <dbReference type="NCBI Taxonomy" id="259994"/>
    <lineage>
        <taxon>Eukaryota</taxon>
        <taxon>Fungi</taxon>
        <taxon>Dikarya</taxon>
        <taxon>Ascomycota</taxon>
        <taxon>Pezizomycotina</taxon>
        <taxon>Sordariomycetes</taxon>
        <taxon>Hypocreomycetidae</taxon>
        <taxon>Microascales</taxon>
        <taxon>Ceratocystidaceae</taxon>
        <taxon>Ceratocystis</taxon>
    </lineage>
</organism>
<evidence type="ECO:0000256" key="8">
    <source>
        <dbReference type="ARBA" id="ARBA00047454"/>
    </source>
</evidence>
<dbReference type="EC" id="2.7.11.11" evidence="1"/>
<evidence type="ECO:0000256" key="5">
    <source>
        <dbReference type="ARBA" id="ARBA00022777"/>
    </source>
</evidence>
<gene>
    <name evidence="10" type="ORF">Cpir12675_004082</name>
</gene>
<name>A0ABR3YZT0_9PEZI</name>
<protein>
    <recommendedName>
        <fullName evidence="1">cAMP-dependent protein kinase</fullName>
        <ecNumber evidence="1">2.7.11.11</ecNumber>
    </recommendedName>
</protein>